<protein>
    <submittedName>
        <fullName evidence="2">Uncharacterized protein</fullName>
    </submittedName>
</protein>
<evidence type="ECO:0000313" key="2">
    <source>
        <dbReference type="EMBL" id="KAD4384831.1"/>
    </source>
</evidence>
<sequence>MKSRVLGDHTKLLTSSTRKYNRSENLSSRFRGGGSGSQTTSHRAGKEPAVASILSDQGKWKYRWVNILRLELYMTPQWWIARGAGNCLRWKYRWVNILRLDITMTPQWWIARGASNCLRWKYRWVNILRLEIFMIPQMCK</sequence>
<feature type="region of interest" description="Disordered" evidence="1">
    <location>
        <begin position="25"/>
        <end position="45"/>
    </location>
</feature>
<dbReference type="Proteomes" id="UP000326396">
    <property type="component" value="Linkage Group LG3"/>
</dbReference>
<dbReference type="EMBL" id="SZYD01000013">
    <property type="protein sequence ID" value="KAD4384831.1"/>
    <property type="molecule type" value="Genomic_DNA"/>
</dbReference>
<comment type="caution">
    <text evidence="2">The sequence shown here is derived from an EMBL/GenBank/DDBJ whole genome shotgun (WGS) entry which is preliminary data.</text>
</comment>
<evidence type="ECO:0000313" key="3">
    <source>
        <dbReference type="Proteomes" id="UP000326396"/>
    </source>
</evidence>
<gene>
    <name evidence="2" type="ORF">E3N88_24999</name>
</gene>
<evidence type="ECO:0000256" key="1">
    <source>
        <dbReference type="SAM" id="MobiDB-lite"/>
    </source>
</evidence>
<accession>A0A5N6N6B3</accession>
<reference evidence="2 3" key="1">
    <citation type="submission" date="2019-05" db="EMBL/GenBank/DDBJ databases">
        <title>Mikania micrantha, genome provides insights into the molecular mechanism of rapid growth.</title>
        <authorList>
            <person name="Liu B."/>
        </authorList>
    </citation>
    <scope>NUCLEOTIDE SEQUENCE [LARGE SCALE GENOMIC DNA]</scope>
    <source>
        <strain evidence="2">NLD-2019</strain>
        <tissue evidence="2">Leaf</tissue>
    </source>
</reference>
<proteinExistence type="predicted"/>
<dbReference type="AlphaFoldDB" id="A0A5N6N6B3"/>
<organism evidence="2 3">
    <name type="scientific">Mikania micrantha</name>
    <name type="common">bitter vine</name>
    <dbReference type="NCBI Taxonomy" id="192012"/>
    <lineage>
        <taxon>Eukaryota</taxon>
        <taxon>Viridiplantae</taxon>
        <taxon>Streptophyta</taxon>
        <taxon>Embryophyta</taxon>
        <taxon>Tracheophyta</taxon>
        <taxon>Spermatophyta</taxon>
        <taxon>Magnoliopsida</taxon>
        <taxon>eudicotyledons</taxon>
        <taxon>Gunneridae</taxon>
        <taxon>Pentapetalae</taxon>
        <taxon>asterids</taxon>
        <taxon>campanulids</taxon>
        <taxon>Asterales</taxon>
        <taxon>Asteraceae</taxon>
        <taxon>Asteroideae</taxon>
        <taxon>Heliantheae alliance</taxon>
        <taxon>Eupatorieae</taxon>
        <taxon>Mikania</taxon>
    </lineage>
</organism>
<keyword evidence="3" id="KW-1185">Reference proteome</keyword>
<name>A0A5N6N6B3_9ASTR</name>